<dbReference type="GO" id="GO:0022857">
    <property type="term" value="F:transmembrane transporter activity"/>
    <property type="evidence" value="ECO:0007669"/>
    <property type="project" value="InterPro"/>
</dbReference>
<feature type="transmembrane region" description="Helical" evidence="6">
    <location>
        <begin position="290"/>
        <end position="313"/>
    </location>
</feature>
<evidence type="ECO:0000256" key="6">
    <source>
        <dbReference type="SAM" id="Phobius"/>
    </source>
</evidence>
<dbReference type="InterPro" id="IPR036259">
    <property type="entry name" value="MFS_trans_sf"/>
</dbReference>
<feature type="transmembrane region" description="Helical" evidence="6">
    <location>
        <begin position="236"/>
        <end position="256"/>
    </location>
</feature>
<feature type="transmembrane region" description="Helical" evidence="6">
    <location>
        <begin position="53"/>
        <end position="76"/>
    </location>
</feature>
<keyword evidence="2 6" id="KW-0812">Transmembrane</keyword>
<keyword evidence="3 6" id="KW-1133">Transmembrane helix</keyword>
<comment type="caution">
    <text evidence="7">The sequence shown here is derived from an EMBL/GenBank/DDBJ whole genome shotgun (WGS) entry which is preliminary data.</text>
</comment>
<accession>A0AAD9UF02</accession>
<dbReference type="Proteomes" id="UP001209878">
    <property type="component" value="Unassembled WGS sequence"/>
</dbReference>
<feature type="transmembrane region" description="Helical" evidence="6">
    <location>
        <begin position="358"/>
        <end position="379"/>
    </location>
</feature>
<dbReference type="PANTHER" id="PTHR10924:SF27">
    <property type="entry name" value="SOLUTE CARRIER FAMILY 49 MEMBER 4"/>
    <property type="match status" value="1"/>
</dbReference>
<feature type="transmembrane region" description="Helical" evidence="6">
    <location>
        <begin position="325"/>
        <end position="346"/>
    </location>
</feature>
<gene>
    <name evidence="7" type="ORF">NP493_180g06000</name>
</gene>
<dbReference type="Gene3D" id="1.20.1250.20">
    <property type="entry name" value="MFS general substrate transporter like domains"/>
    <property type="match status" value="2"/>
</dbReference>
<keyword evidence="8" id="KW-1185">Reference proteome</keyword>
<feature type="compositionally biased region" description="Polar residues" evidence="5">
    <location>
        <begin position="483"/>
        <end position="493"/>
    </location>
</feature>
<evidence type="ECO:0000256" key="5">
    <source>
        <dbReference type="SAM" id="MobiDB-lite"/>
    </source>
</evidence>
<dbReference type="InterPro" id="IPR049680">
    <property type="entry name" value="FLVCR1-2_SLC49-like"/>
</dbReference>
<dbReference type="InterPro" id="IPR011701">
    <property type="entry name" value="MFS"/>
</dbReference>
<feature type="transmembrane region" description="Helical" evidence="6">
    <location>
        <begin position="151"/>
        <end position="175"/>
    </location>
</feature>
<dbReference type="GO" id="GO:0016020">
    <property type="term" value="C:membrane"/>
    <property type="evidence" value="ECO:0007669"/>
    <property type="project" value="UniProtKB-SubCell"/>
</dbReference>
<proteinExistence type="predicted"/>
<dbReference type="EMBL" id="JAODUO010000180">
    <property type="protein sequence ID" value="KAK2187038.1"/>
    <property type="molecule type" value="Genomic_DNA"/>
</dbReference>
<protein>
    <submittedName>
        <fullName evidence="7">Uncharacterized protein</fullName>
    </submittedName>
</protein>
<feature type="transmembrane region" description="Helical" evidence="6">
    <location>
        <begin position="449"/>
        <end position="468"/>
    </location>
</feature>
<feature type="transmembrane region" description="Helical" evidence="6">
    <location>
        <begin position="96"/>
        <end position="113"/>
    </location>
</feature>
<dbReference type="AlphaFoldDB" id="A0AAD9UF02"/>
<evidence type="ECO:0000313" key="7">
    <source>
        <dbReference type="EMBL" id="KAK2187038.1"/>
    </source>
</evidence>
<evidence type="ECO:0000256" key="2">
    <source>
        <dbReference type="ARBA" id="ARBA00022692"/>
    </source>
</evidence>
<feature type="transmembrane region" description="Helical" evidence="6">
    <location>
        <begin position="427"/>
        <end position="443"/>
    </location>
</feature>
<feature type="transmembrane region" description="Helical" evidence="6">
    <location>
        <begin position="385"/>
        <end position="406"/>
    </location>
</feature>
<evidence type="ECO:0000256" key="3">
    <source>
        <dbReference type="ARBA" id="ARBA00022989"/>
    </source>
</evidence>
<evidence type="ECO:0000256" key="1">
    <source>
        <dbReference type="ARBA" id="ARBA00004141"/>
    </source>
</evidence>
<dbReference type="Pfam" id="PF07690">
    <property type="entry name" value="MFS_1"/>
    <property type="match status" value="1"/>
</dbReference>
<dbReference type="PANTHER" id="PTHR10924">
    <property type="entry name" value="MAJOR FACILITATOR SUPERFAMILY PROTEIN-RELATED"/>
    <property type="match status" value="1"/>
</dbReference>
<keyword evidence="4 6" id="KW-0472">Membrane</keyword>
<feature type="transmembrane region" description="Helical" evidence="6">
    <location>
        <begin position="182"/>
        <end position="206"/>
    </location>
</feature>
<comment type="subcellular location">
    <subcellularLocation>
        <location evidence="1">Membrane</location>
        <topology evidence="1">Multi-pass membrane protein</topology>
    </subcellularLocation>
</comment>
<feature type="transmembrane region" description="Helical" evidence="6">
    <location>
        <begin position="120"/>
        <end position="139"/>
    </location>
</feature>
<dbReference type="SUPFAM" id="SSF103473">
    <property type="entry name" value="MFS general substrate transporter"/>
    <property type="match status" value="1"/>
</dbReference>
<reference evidence="7" key="1">
    <citation type="journal article" date="2023" name="Mol. Biol. Evol.">
        <title>Third-Generation Sequencing Reveals the Adaptive Role of the Epigenome in Three Deep-Sea Polychaetes.</title>
        <authorList>
            <person name="Perez M."/>
            <person name="Aroh O."/>
            <person name="Sun Y."/>
            <person name="Lan Y."/>
            <person name="Juniper S.K."/>
            <person name="Young C.R."/>
            <person name="Angers B."/>
            <person name="Qian P.Y."/>
        </authorList>
    </citation>
    <scope>NUCLEOTIDE SEQUENCE</scope>
    <source>
        <strain evidence="7">R07B-5</strain>
    </source>
</reference>
<organism evidence="7 8">
    <name type="scientific">Ridgeia piscesae</name>
    <name type="common">Tubeworm</name>
    <dbReference type="NCBI Taxonomy" id="27915"/>
    <lineage>
        <taxon>Eukaryota</taxon>
        <taxon>Metazoa</taxon>
        <taxon>Spiralia</taxon>
        <taxon>Lophotrochozoa</taxon>
        <taxon>Annelida</taxon>
        <taxon>Polychaeta</taxon>
        <taxon>Sedentaria</taxon>
        <taxon>Canalipalpata</taxon>
        <taxon>Sabellida</taxon>
        <taxon>Siboglinidae</taxon>
        <taxon>Ridgeia</taxon>
    </lineage>
</organism>
<name>A0AAD9UF02_RIDPI</name>
<evidence type="ECO:0000256" key="4">
    <source>
        <dbReference type="ARBA" id="ARBA00023136"/>
    </source>
</evidence>
<sequence length="505" mass="56070">MTSDTDHLTIYGTNGTRQAAQHPATGYTEFPRSQQEREAPSAVVHMKVYKKRWYILAMFSLVTFMQSEQVNSWTVIDESAEVAFGWTKQQISLMQIWIYSTFIVSLFPFLWLMDKIGLRVPVLLCAGLSMTGALLRCLSDQPPYVTWFANAAHIAIGLGGPVAFTVGPVLSSLWFPPNQRATATAVAMISGFGGAAGCFALGPSVVEQPKLNMTMSHKLICVIFLDIDAIKREIMYVRYGECLFTALIFVAILTYFPAKPKLPPSISASLEKLHFRQSLKRLIGRGSGNFWLVCLPYTISTSIYGIWSALFNINLKSLGVSEKEAGWLGFWAVTVGCLAAIIIGRIADVLVGHMKMMVLLLITGNVLSTLVFLLIANGFIPATTWILYTTCIVQGFFLNGAIPLYFELAMESTYPITETMTSGIMNLTYNIIPLFFVLVFLIPNVGLGWMNWVMFGSVVASFPMMLVFKEHYNRLNVDQHTEVQSADTKNPSVQEREPLLSSESS</sequence>
<evidence type="ECO:0000313" key="8">
    <source>
        <dbReference type="Proteomes" id="UP001209878"/>
    </source>
</evidence>
<feature type="region of interest" description="Disordered" evidence="5">
    <location>
        <begin position="483"/>
        <end position="505"/>
    </location>
</feature>